<feature type="region of interest" description="Disordered" evidence="1">
    <location>
        <begin position="1"/>
        <end position="24"/>
    </location>
</feature>
<accession>A0A8B2PJA9</accession>
<evidence type="ECO:0000313" key="2">
    <source>
        <dbReference type="EMBL" id="RAN30657.1"/>
    </source>
</evidence>
<dbReference type="EMBL" id="AWFB01000078">
    <property type="protein sequence ID" value="RAN30657.1"/>
    <property type="molecule type" value="Genomic_DNA"/>
</dbReference>
<keyword evidence="3" id="KW-1185">Reference proteome</keyword>
<proteinExistence type="predicted"/>
<evidence type="ECO:0000313" key="3">
    <source>
        <dbReference type="Proteomes" id="UP000249123"/>
    </source>
</evidence>
<organism evidence="2 3">
    <name type="scientific">Hyphomonas pacifica</name>
    <dbReference type="NCBI Taxonomy" id="1280941"/>
    <lineage>
        <taxon>Bacteria</taxon>
        <taxon>Pseudomonadati</taxon>
        <taxon>Pseudomonadota</taxon>
        <taxon>Alphaproteobacteria</taxon>
        <taxon>Hyphomonadales</taxon>
        <taxon>Hyphomonadaceae</taxon>
        <taxon>Hyphomonas</taxon>
    </lineage>
</organism>
<comment type="caution">
    <text evidence="2">The sequence shown here is derived from an EMBL/GenBank/DDBJ whole genome shotgun (WGS) entry which is preliminary data.</text>
</comment>
<gene>
    <name evidence="2" type="ORF">HY3_05770</name>
</gene>
<reference evidence="2 3" key="1">
    <citation type="submission" date="2013-04" db="EMBL/GenBank/DDBJ databases">
        <title>Hyphomonas sp. T24B3 Genome Sequencing.</title>
        <authorList>
            <person name="Lai Q."/>
            <person name="Shao Z."/>
        </authorList>
    </citation>
    <scope>NUCLEOTIDE SEQUENCE [LARGE SCALE GENOMIC DNA]</scope>
    <source>
        <strain evidence="2 3">T24B3</strain>
    </source>
</reference>
<dbReference type="AlphaFoldDB" id="A0A8B2PJA9"/>
<dbReference type="Proteomes" id="UP000249123">
    <property type="component" value="Unassembled WGS sequence"/>
</dbReference>
<name>A0A8B2PJA9_9PROT</name>
<protein>
    <submittedName>
        <fullName evidence="2">Uncharacterized protein</fullName>
    </submittedName>
</protein>
<sequence>MLGVSGVSVGRYCRDREDPEHRQPRRTVAEKLAVLTHGVIHVGNYADDITEDEAAEMMAEIERRSCEAAS</sequence>
<feature type="compositionally biased region" description="Basic and acidic residues" evidence="1">
    <location>
        <begin position="12"/>
        <end position="22"/>
    </location>
</feature>
<evidence type="ECO:0000256" key="1">
    <source>
        <dbReference type="SAM" id="MobiDB-lite"/>
    </source>
</evidence>